<dbReference type="Proteomes" id="UP000033608">
    <property type="component" value="Unassembled WGS sequence"/>
</dbReference>
<accession>A0A0F5L4G0</accession>
<sequence>MGSVTRGAIITLAFAAALIVPALAGLSRAPNSPGQDRSGCWELVNQANAGTMFEICSSSRHW</sequence>
<dbReference type="EMBL" id="LAJF01000137">
    <property type="protein sequence ID" value="KKB77301.1"/>
    <property type="molecule type" value="Genomic_DNA"/>
</dbReference>
<reference evidence="2 4" key="2">
    <citation type="submission" date="2016-11" db="EMBL/GenBank/DDBJ databases">
        <authorList>
            <person name="Jaros S."/>
            <person name="Januszkiewicz K."/>
            <person name="Wedrychowicz H."/>
        </authorList>
    </citation>
    <scope>NUCLEOTIDE SEQUENCE [LARGE SCALE GENOMIC DNA]</scope>
    <source>
        <strain evidence="2 4">DSM 17137</strain>
    </source>
</reference>
<keyword evidence="3" id="KW-1185">Reference proteome</keyword>
<dbReference type="PATRIC" id="fig|1121477.3.peg.401"/>
<evidence type="ECO:0000313" key="4">
    <source>
        <dbReference type="Proteomes" id="UP000184533"/>
    </source>
</evidence>
<proteinExistence type="predicted"/>
<gene>
    <name evidence="2" type="ORF">SAMN02745223_00797</name>
    <name evidence="1" type="ORF">VW29_18205</name>
</gene>
<reference evidence="1 3" key="1">
    <citation type="submission" date="2015-03" db="EMBL/GenBank/DDBJ databases">
        <authorList>
            <person name="Hassan Y.I."/>
            <person name="Lepp D."/>
            <person name="Zhou T."/>
        </authorList>
    </citation>
    <scope>NUCLEOTIDE SEQUENCE [LARGE SCALE GENOMIC DNA]</scope>
    <source>
        <strain evidence="1 3">DSM 17137</strain>
    </source>
</reference>
<dbReference type="Proteomes" id="UP000184533">
    <property type="component" value="Unassembled WGS sequence"/>
</dbReference>
<organism evidence="1 3">
    <name type="scientific">Devosia limi DSM 17137</name>
    <dbReference type="NCBI Taxonomy" id="1121477"/>
    <lineage>
        <taxon>Bacteria</taxon>
        <taxon>Pseudomonadati</taxon>
        <taxon>Pseudomonadota</taxon>
        <taxon>Alphaproteobacteria</taxon>
        <taxon>Hyphomicrobiales</taxon>
        <taxon>Devosiaceae</taxon>
        <taxon>Devosia</taxon>
    </lineage>
</organism>
<dbReference type="RefSeq" id="WP_046136703.1">
    <property type="nucleotide sequence ID" value="NZ_FQVC01000002.1"/>
</dbReference>
<dbReference type="EMBL" id="FQVC01000002">
    <property type="protein sequence ID" value="SHE65320.1"/>
    <property type="molecule type" value="Genomic_DNA"/>
</dbReference>
<dbReference type="AlphaFoldDB" id="A0A0F5L4G0"/>
<evidence type="ECO:0000313" key="1">
    <source>
        <dbReference type="EMBL" id="KKB77301.1"/>
    </source>
</evidence>
<name>A0A0F5L4G0_9HYPH</name>
<evidence type="ECO:0000313" key="2">
    <source>
        <dbReference type="EMBL" id="SHE65320.1"/>
    </source>
</evidence>
<protein>
    <submittedName>
        <fullName evidence="1">Uncharacterized protein</fullName>
    </submittedName>
</protein>
<evidence type="ECO:0000313" key="3">
    <source>
        <dbReference type="Proteomes" id="UP000033608"/>
    </source>
</evidence>